<dbReference type="SUPFAM" id="SSF57180">
    <property type="entry name" value="Cellulose-binding domain"/>
    <property type="match status" value="1"/>
</dbReference>
<evidence type="ECO:0000256" key="1">
    <source>
        <dbReference type="ARBA" id="ARBA00000966"/>
    </source>
</evidence>
<gene>
    <name evidence="15" type="ORF">BDV96DRAFT_613296</name>
</gene>
<evidence type="ECO:0000256" key="4">
    <source>
        <dbReference type="ARBA" id="ARBA00022729"/>
    </source>
</evidence>
<dbReference type="AlphaFoldDB" id="A0A6A5Z4H8"/>
<dbReference type="InterPro" id="IPR017853">
    <property type="entry name" value="GH"/>
</dbReference>
<keyword evidence="8" id="KW-0873">Pyrrolidone carboxylic acid</keyword>
<dbReference type="Proteomes" id="UP000799770">
    <property type="component" value="Unassembled WGS sequence"/>
</dbReference>
<dbReference type="InterPro" id="IPR000254">
    <property type="entry name" value="CBD"/>
</dbReference>
<evidence type="ECO:0000256" key="12">
    <source>
        <dbReference type="ARBA" id="ARBA00074271"/>
    </source>
</evidence>
<evidence type="ECO:0000256" key="3">
    <source>
        <dbReference type="ARBA" id="ARBA00012601"/>
    </source>
</evidence>
<dbReference type="InterPro" id="IPR035971">
    <property type="entry name" value="CBD_sf"/>
</dbReference>
<accession>A0A6A5Z4H8</accession>
<evidence type="ECO:0000256" key="9">
    <source>
        <dbReference type="ARBA" id="ARBA00023295"/>
    </source>
</evidence>
<dbReference type="FunFam" id="3.20.20.80:FF:000124">
    <property type="entry name" value="Exported cellulase"/>
    <property type="match status" value="1"/>
</dbReference>
<evidence type="ECO:0000256" key="13">
    <source>
        <dbReference type="RuleBase" id="RU361153"/>
    </source>
</evidence>
<dbReference type="SMART" id="SM00236">
    <property type="entry name" value="fCBD"/>
    <property type="match status" value="1"/>
</dbReference>
<sequence length="402" mass="41723">MATSAAAAVQSLYGQCGGQGWTGPTSCVEGAFCSSQNAWYYQCLAGTATGAVISSKAAVSSKAVVAVVSSKASSTAAATSTGTSGQTQFAGINIAGFDFGCGTDGTCTTSGAVGPITSANNGTAQMQHFVKDDKLNAFRLPVGWQYLVNNQLGGTLDATNLANYDELLQGCLAIGSLCIIDIHNYARWNGQIIGQGGPTNDQFTNLWTQLAKKYAGTAKVAFGVMNEPHDLTVSTWADTVQAAVTAIRNAGATSQYILMPGTDYTSAGSFISSGSAAALLKVTNPDGTTDNLIFDVHRYLDSDNSGTNAECVTNNIDGSFSPLATWLRTNKRMAILSETGGGSTTSCETYVCQELDYLDQNADVYLGWIGWAAGSFATSYVLSLTPTGNTDTALAAKCFSRA</sequence>
<reference evidence="15" key="1">
    <citation type="journal article" date="2020" name="Stud. Mycol.">
        <title>101 Dothideomycetes genomes: a test case for predicting lifestyles and emergence of pathogens.</title>
        <authorList>
            <person name="Haridas S."/>
            <person name="Albert R."/>
            <person name="Binder M."/>
            <person name="Bloem J."/>
            <person name="Labutti K."/>
            <person name="Salamov A."/>
            <person name="Andreopoulos B."/>
            <person name="Baker S."/>
            <person name="Barry K."/>
            <person name="Bills G."/>
            <person name="Bluhm B."/>
            <person name="Cannon C."/>
            <person name="Castanera R."/>
            <person name="Culley D."/>
            <person name="Daum C."/>
            <person name="Ezra D."/>
            <person name="Gonzalez J."/>
            <person name="Henrissat B."/>
            <person name="Kuo A."/>
            <person name="Liang C."/>
            <person name="Lipzen A."/>
            <person name="Lutzoni F."/>
            <person name="Magnuson J."/>
            <person name="Mondo S."/>
            <person name="Nolan M."/>
            <person name="Ohm R."/>
            <person name="Pangilinan J."/>
            <person name="Park H.-J."/>
            <person name="Ramirez L."/>
            <person name="Alfaro M."/>
            <person name="Sun H."/>
            <person name="Tritt A."/>
            <person name="Yoshinaga Y."/>
            <person name="Zwiers L.-H."/>
            <person name="Turgeon B."/>
            <person name="Goodwin S."/>
            <person name="Spatafora J."/>
            <person name="Crous P."/>
            <person name="Grigoriev I."/>
        </authorList>
    </citation>
    <scope>NUCLEOTIDE SEQUENCE</scope>
    <source>
        <strain evidence="15">CBS 627.86</strain>
    </source>
</reference>
<dbReference type="PROSITE" id="PS51164">
    <property type="entry name" value="CBM1_2"/>
    <property type="match status" value="1"/>
</dbReference>
<comment type="catalytic activity">
    <reaction evidence="1">
        <text>Endohydrolysis of (1-&gt;4)-beta-D-glucosidic linkages in cellulose, lichenin and cereal beta-D-glucans.</text>
        <dbReference type="EC" id="3.2.1.4"/>
    </reaction>
</comment>
<evidence type="ECO:0000256" key="8">
    <source>
        <dbReference type="ARBA" id="ARBA00023283"/>
    </source>
</evidence>
<dbReference type="Pfam" id="PF00150">
    <property type="entry name" value="Cellulase"/>
    <property type="match status" value="1"/>
</dbReference>
<keyword evidence="5 13" id="KW-0378">Hydrolase</keyword>
<keyword evidence="9 13" id="KW-0326">Glycosidase</keyword>
<evidence type="ECO:0000256" key="10">
    <source>
        <dbReference type="ARBA" id="ARBA00023326"/>
    </source>
</evidence>
<keyword evidence="16" id="KW-1185">Reference proteome</keyword>
<dbReference type="GO" id="GO:0030245">
    <property type="term" value="P:cellulose catabolic process"/>
    <property type="evidence" value="ECO:0007669"/>
    <property type="project" value="UniProtKB-KW"/>
</dbReference>
<dbReference type="Pfam" id="PF00734">
    <property type="entry name" value="CBM_1"/>
    <property type="match status" value="1"/>
</dbReference>
<dbReference type="GO" id="GO:0008810">
    <property type="term" value="F:cellulase activity"/>
    <property type="evidence" value="ECO:0007669"/>
    <property type="project" value="UniProtKB-EC"/>
</dbReference>
<name>A0A6A5Z4H8_9PLEO</name>
<feature type="domain" description="CBM1" evidence="14">
    <location>
        <begin position="8"/>
        <end position="44"/>
    </location>
</feature>
<organism evidence="15 16">
    <name type="scientific">Lophiotrema nucula</name>
    <dbReference type="NCBI Taxonomy" id="690887"/>
    <lineage>
        <taxon>Eukaryota</taxon>
        <taxon>Fungi</taxon>
        <taxon>Dikarya</taxon>
        <taxon>Ascomycota</taxon>
        <taxon>Pezizomycotina</taxon>
        <taxon>Dothideomycetes</taxon>
        <taxon>Pleosporomycetidae</taxon>
        <taxon>Pleosporales</taxon>
        <taxon>Lophiotremataceae</taxon>
        <taxon>Lophiotrema</taxon>
    </lineage>
</organism>
<evidence type="ECO:0000256" key="6">
    <source>
        <dbReference type="ARBA" id="ARBA00023001"/>
    </source>
</evidence>
<dbReference type="GO" id="GO:0030248">
    <property type="term" value="F:cellulose binding"/>
    <property type="evidence" value="ECO:0007669"/>
    <property type="project" value="InterPro"/>
</dbReference>
<proteinExistence type="inferred from homology"/>
<dbReference type="PROSITE" id="PS00562">
    <property type="entry name" value="CBM1_1"/>
    <property type="match status" value="1"/>
</dbReference>
<keyword evidence="6" id="KW-0136">Cellulose degradation</keyword>
<evidence type="ECO:0000256" key="2">
    <source>
        <dbReference type="ARBA" id="ARBA00005641"/>
    </source>
</evidence>
<evidence type="ECO:0000256" key="5">
    <source>
        <dbReference type="ARBA" id="ARBA00022801"/>
    </source>
</evidence>
<dbReference type="PANTHER" id="PTHR34142">
    <property type="entry name" value="ENDO-BETA-1,4-GLUCANASE A"/>
    <property type="match status" value="1"/>
</dbReference>
<dbReference type="OrthoDB" id="5823761at2759"/>
<evidence type="ECO:0000259" key="14">
    <source>
        <dbReference type="PROSITE" id="PS51164"/>
    </source>
</evidence>
<dbReference type="InterPro" id="IPR001547">
    <property type="entry name" value="Glyco_hydro_5"/>
</dbReference>
<dbReference type="InterPro" id="IPR018087">
    <property type="entry name" value="Glyco_hydro_5_CS"/>
</dbReference>
<evidence type="ECO:0000256" key="7">
    <source>
        <dbReference type="ARBA" id="ARBA00023277"/>
    </source>
</evidence>
<evidence type="ECO:0000313" key="16">
    <source>
        <dbReference type="Proteomes" id="UP000799770"/>
    </source>
</evidence>
<dbReference type="SUPFAM" id="SSF51445">
    <property type="entry name" value="(Trans)glycosidases"/>
    <property type="match status" value="1"/>
</dbReference>
<keyword evidence="7" id="KW-0119">Carbohydrate metabolism</keyword>
<dbReference type="PROSITE" id="PS00659">
    <property type="entry name" value="GLYCOSYL_HYDROL_F5"/>
    <property type="match status" value="1"/>
</dbReference>
<dbReference type="EMBL" id="ML977326">
    <property type="protein sequence ID" value="KAF2113913.1"/>
    <property type="molecule type" value="Genomic_DNA"/>
</dbReference>
<dbReference type="Gene3D" id="3.20.20.80">
    <property type="entry name" value="Glycosidases"/>
    <property type="match status" value="1"/>
</dbReference>
<protein>
    <recommendedName>
        <fullName evidence="12">Endoglucanase EG-II</fullName>
        <ecNumber evidence="3">3.2.1.4</ecNumber>
    </recommendedName>
</protein>
<keyword evidence="10" id="KW-0624">Polysaccharide degradation</keyword>
<dbReference type="GO" id="GO:0005576">
    <property type="term" value="C:extracellular region"/>
    <property type="evidence" value="ECO:0007669"/>
    <property type="project" value="InterPro"/>
</dbReference>
<evidence type="ECO:0000313" key="15">
    <source>
        <dbReference type="EMBL" id="KAF2113913.1"/>
    </source>
</evidence>
<comment type="function">
    <text evidence="11">Endoglucanase (EG) that cleaves the internal beta-1,4-glucosidic bonds in cellulose. The degradation of cellulose involves an interplay between different cellulolytic enzymes. Hydrolysis starts with EGs, which cut internal glycosidic linkages to reduce the polymerization degree of the substrate and creates new chain ends for exocellobiohydrolases (CBHs). The CBH release the disaccharide cellobiose from the non-reducing end of the cellulose polymer chain. Finally, beta-1,4-glucosidases hydrolyze the cellobiose and other short cello-oligosaccharides into glucose units.</text>
</comment>
<comment type="similarity">
    <text evidence="2 13">Belongs to the glycosyl hydrolase 5 (cellulase A) family.</text>
</comment>
<keyword evidence="4" id="KW-0732">Signal</keyword>
<evidence type="ECO:0000256" key="11">
    <source>
        <dbReference type="ARBA" id="ARBA00059691"/>
    </source>
</evidence>
<dbReference type="EC" id="3.2.1.4" evidence="3"/>
<dbReference type="PANTHER" id="PTHR34142:SF5">
    <property type="entry name" value="CBM1 DOMAIN-CONTAINING PROTEIN"/>
    <property type="match status" value="1"/>
</dbReference>